<dbReference type="InterPro" id="IPR050951">
    <property type="entry name" value="Retrovirus_Pol_polyprotein"/>
</dbReference>
<organism evidence="3 4">
    <name type="scientific">Austropuccinia psidii MF-1</name>
    <dbReference type="NCBI Taxonomy" id="1389203"/>
    <lineage>
        <taxon>Eukaryota</taxon>
        <taxon>Fungi</taxon>
        <taxon>Dikarya</taxon>
        <taxon>Basidiomycota</taxon>
        <taxon>Pucciniomycotina</taxon>
        <taxon>Pucciniomycetes</taxon>
        <taxon>Pucciniales</taxon>
        <taxon>Sphaerophragmiaceae</taxon>
        <taxon>Austropuccinia</taxon>
    </lineage>
</organism>
<dbReference type="PROSITE" id="PS50994">
    <property type="entry name" value="INTEGRASE"/>
    <property type="match status" value="1"/>
</dbReference>
<dbReference type="InterPro" id="IPR012337">
    <property type="entry name" value="RNaseH-like_sf"/>
</dbReference>
<dbReference type="InterPro" id="IPR036397">
    <property type="entry name" value="RNaseH_sf"/>
</dbReference>
<dbReference type="SUPFAM" id="SSF53098">
    <property type="entry name" value="Ribonuclease H-like"/>
    <property type="match status" value="1"/>
</dbReference>
<evidence type="ECO:0000313" key="3">
    <source>
        <dbReference type="EMBL" id="MBW0460812.1"/>
    </source>
</evidence>
<evidence type="ECO:0000259" key="2">
    <source>
        <dbReference type="PROSITE" id="PS50994"/>
    </source>
</evidence>
<accession>A0A9Q3GC57</accession>
<protein>
    <recommendedName>
        <fullName evidence="2">Integrase catalytic domain-containing protein</fullName>
    </recommendedName>
</protein>
<comment type="caution">
    <text evidence="3">The sequence shown here is derived from an EMBL/GenBank/DDBJ whole genome shotgun (WGS) entry which is preliminary data.</text>
</comment>
<sequence length="118" mass="13134">MDWVTVLPPGGDRSLHACLLLVDRYSETPIFLSCHEDDTAMDTSLITWNRVISHTGLFQNIISDRCPKLTSALCTNIHNLVGTKLSSSTAYFPQTAGLAKRILQNLECMDRIFCAYGL</sequence>
<evidence type="ECO:0000313" key="4">
    <source>
        <dbReference type="Proteomes" id="UP000765509"/>
    </source>
</evidence>
<keyword evidence="4" id="KW-1185">Reference proteome</keyword>
<evidence type="ECO:0000256" key="1">
    <source>
        <dbReference type="ARBA" id="ARBA00022884"/>
    </source>
</evidence>
<dbReference type="GO" id="GO:0003723">
    <property type="term" value="F:RNA binding"/>
    <property type="evidence" value="ECO:0007669"/>
    <property type="project" value="UniProtKB-KW"/>
</dbReference>
<dbReference type="InterPro" id="IPR001584">
    <property type="entry name" value="Integrase_cat-core"/>
</dbReference>
<reference evidence="3" key="1">
    <citation type="submission" date="2021-03" db="EMBL/GenBank/DDBJ databases">
        <title>Draft genome sequence of rust myrtle Austropuccinia psidii MF-1, a brazilian biotype.</title>
        <authorList>
            <person name="Quecine M.C."/>
            <person name="Pachon D.M.R."/>
            <person name="Bonatelli M.L."/>
            <person name="Correr F.H."/>
            <person name="Franceschini L.M."/>
            <person name="Leite T.F."/>
            <person name="Margarido G.R.A."/>
            <person name="Almeida C.A."/>
            <person name="Ferrarezi J.A."/>
            <person name="Labate C.A."/>
        </authorList>
    </citation>
    <scope>NUCLEOTIDE SEQUENCE</scope>
    <source>
        <strain evidence="3">MF-1</strain>
    </source>
</reference>
<name>A0A9Q3GC57_9BASI</name>
<dbReference type="Proteomes" id="UP000765509">
    <property type="component" value="Unassembled WGS sequence"/>
</dbReference>
<dbReference type="OrthoDB" id="2273864at2759"/>
<dbReference type="AlphaFoldDB" id="A0A9Q3GC57"/>
<keyword evidence="1" id="KW-0694">RNA-binding</keyword>
<dbReference type="GO" id="GO:0005634">
    <property type="term" value="C:nucleus"/>
    <property type="evidence" value="ECO:0007669"/>
    <property type="project" value="UniProtKB-ARBA"/>
</dbReference>
<dbReference type="EMBL" id="AVOT02000062">
    <property type="protein sequence ID" value="MBW0460812.1"/>
    <property type="molecule type" value="Genomic_DNA"/>
</dbReference>
<dbReference type="GO" id="GO:0015074">
    <property type="term" value="P:DNA integration"/>
    <property type="evidence" value="ECO:0007669"/>
    <property type="project" value="InterPro"/>
</dbReference>
<dbReference type="PANTHER" id="PTHR37984">
    <property type="entry name" value="PROTEIN CBG26694"/>
    <property type="match status" value="1"/>
</dbReference>
<gene>
    <name evidence="3" type="ORF">O181_000527</name>
</gene>
<dbReference type="Gene3D" id="3.30.420.10">
    <property type="entry name" value="Ribonuclease H-like superfamily/Ribonuclease H"/>
    <property type="match status" value="1"/>
</dbReference>
<dbReference type="PANTHER" id="PTHR37984:SF5">
    <property type="entry name" value="PROTEIN NYNRIN-LIKE"/>
    <property type="match status" value="1"/>
</dbReference>
<proteinExistence type="predicted"/>
<feature type="domain" description="Integrase catalytic" evidence="2">
    <location>
        <begin position="1"/>
        <end position="118"/>
    </location>
</feature>